<evidence type="ECO:0000259" key="3">
    <source>
        <dbReference type="PROSITE" id="PS51201"/>
    </source>
</evidence>
<dbReference type="Gene3D" id="3.30.70.1450">
    <property type="entry name" value="Regulator of K+ conductance, C-terminal domain"/>
    <property type="match status" value="1"/>
</dbReference>
<dbReference type="PANTHER" id="PTHR43833:SF5">
    <property type="entry name" value="TRK SYSTEM POTASSIUM UPTAKE PROTEIN TRKA"/>
    <property type="match status" value="1"/>
</dbReference>
<dbReference type="Pfam" id="PF02254">
    <property type="entry name" value="TrkA_N"/>
    <property type="match status" value="1"/>
</dbReference>
<dbReference type="GO" id="GO:0006813">
    <property type="term" value="P:potassium ion transport"/>
    <property type="evidence" value="ECO:0007669"/>
    <property type="project" value="InterPro"/>
</dbReference>
<keyword evidence="6" id="KW-1185">Reference proteome</keyword>
<dbReference type="AlphaFoldDB" id="A0A0K1Q739"/>
<dbReference type="OrthoDB" id="9775180at2"/>
<reference evidence="5 6" key="1">
    <citation type="submission" date="2015-08" db="EMBL/GenBank/DDBJ databases">
        <authorList>
            <person name="Babu N.S."/>
            <person name="Beckwith C.J."/>
            <person name="Beseler K.G."/>
            <person name="Brison A."/>
            <person name="Carone J.V."/>
            <person name="Caskin T.P."/>
            <person name="Diamond M."/>
            <person name="Durham M.E."/>
            <person name="Foxe J.M."/>
            <person name="Go M."/>
            <person name="Henderson B.A."/>
            <person name="Jones I.B."/>
            <person name="McGettigan J.A."/>
            <person name="Micheletti S.J."/>
            <person name="Nasrallah M.E."/>
            <person name="Ortiz D."/>
            <person name="Piller C.R."/>
            <person name="Privatt S.R."/>
            <person name="Schneider S.L."/>
            <person name="Sharp S."/>
            <person name="Smith T.C."/>
            <person name="Stanton J.D."/>
            <person name="Ullery H.E."/>
            <person name="Wilson R.J."/>
            <person name="Serrano M.G."/>
            <person name="Buck G."/>
            <person name="Lee V."/>
            <person name="Wang Y."/>
            <person name="Carvalho R."/>
            <person name="Voegtly L."/>
            <person name="Shi R."/>
            <person name="Duckworth R."/>
            <person name="Johnson A."/>
            <person name="Loviza R."/>
            <person name="Walstead R."/>
            <person name="Shah Z."/>
            <person name="Kiflezghi M."/>
            <person name="Wade K."/>
            <person name="Ball S.L."/>
            <person name="Bradley K.W."/>
            <person name="Asai D.J."/>
            <person name="Bowman C.A."/>
            <person name="Russell D.A."/>
            <person name="Pope W.H."/>
            <person name="Jacobs-Sera D."/>
            <person name="Hendrix R.W."/>
            <person name="Hatfull G.F."/>
        </authorList>
    </citation>
    <scope>NUCLEOTIDE SEQUENCE [LARGE SCALE GENOMIC DNA]</scope>
    <source>
        <strain evidence="5 6">DSM 27648</strain>
    </source>
</reference>
<dbReference type="RefSeq" id="WP_146652631.1">
    <property type="nucleotide sequence ID" value="NZ_CP012333.1"/>
</dbReference>
<dbReference type="PROSITE" id="PS51201">
    <property type="entry name" value="RCK_N"/>
    <property type="match status" value="1"/>
</dbReference>
<dbReference type="InterPro" id="IPR036721">
    <property type="entry name" value="RCK_C_sf"/>
</dbReference>
<evidence type="ECO:0000259" key="4">
    <source>
        <dbReference type="PROSITE" id="PS51202"/>
    </source>
</evidence>
<dbReference type="PROSITE" id="PS51202">
    <property type="entry name" value="RCK_C"/>
    <property type="match status" value="1"/>
</dbReference>
<evidence type="ECO:0000256" key="1">
    <source>
        <dbReference type="ARBA" id="ARBA00022448"/>
    </source>
</evidence>
<dbReference type="EMBL" id="CP012333">
    <property type="protein sequence ID" value="AKV01553.1"/>
    <property type="molecule type" value="Genomic_DNA"/>
</dbReference>
<keyword evidence="2" id="KW-0406">Ion transport</keyword>
<dbReference type="InterPro" id="IPR050721">
    <property type="entry name" value="Trk_Ktr_HKT_K-transport"/>
</dbReference>
<evidence type="ECO:0000256" key="2">
    <source>
        <dbReference type="ARBA" id="ARBA00023065"/>
    </source>
</evidence>
<protein>
    <submittedName>
        <fullName evidence="5">Trk system potassium uptake protein TrkA</fullName>
    </submittedName>
</protein>
<dbReference type="KEGG" id="llu:AKJ09_08216"/>
<dbReference type="Gene3D" id="3.40.50.720">
    <property type="entry name" value="NAD(P)-binding Rossmann-like Domain"/>
    <property type="match status" value="1"/>
</dbReference>
<dbReference type="InterPro" id="IPR006037">
    <property type="entry name" value="RCK_C"/>
</dbReference>
<accession>A0A0K1Q739</accession>
<dbReference type="SUPFAM" id="SSF116726">
    <property type="entry name" value="TrkA C-terminal domain-like"/>
    <property type="match status" value="1"/>
</dbReference>
<dbReference type="InterPro" id="IPR036291">
    <property type="entry name" value="NAD(P)-bd_dom_sf"/>
</dbReference>
<dbReference type="STRING" id="1391654.AKJ09_08216"/>
<sequence>MRIVIAGAGRGGLSVAIHLQSLGHVVTILDRDAIVTRRAFEENGIVALAGDATDVALLAQAEVGRADAVLAMLHRDADNLAVAMLARRLGALRVMVRMRDPEYRGVYDAAGVHQIISETEVLVGALATAVEHESVRHSMALGNGEAIAFEIEVPEGAWVVGRTVSEVAQQPDFPRSCVIAGMSLDGAVQGARGASMFAVGTQVLLVAARNDVAAAISFLMRLRPSVIAAAS</sequence>
<gene>
    <name evidence="5" type="ORF">AKJ09_08216</name>
</gene>
<dbReference type="SUPFAM" id="SSF51735">
    <property type="entry name" value="NAD(P)-binding Rossmann-fold domains"/>
    <property type="match status" value="1"/>
</dbReference>
<dbReference type="InterPro" id="IPR003148">
    <property type="entry name" value="RCK_N"/>
</dbReference>
<name>A0A0K1Q739_9BACT</name>
<proteinExistence type="predicted"/>
<evidence type="ECO:0000313" key="6">
    <source>
        <dbReference type="Proteomes" id="UP000064967"/>
    </source>
</evidence>
<evidence type="ECO:0000313" key="5">
    <source>
        <dbReference type="EMBL" id="AKV01553.1"/>
    </source>
</evidence>
<dbReference type="GO" id="GO:0008324">
    <property type="term" value="F:monoatomic cation transmembrane transporter activity"/>
    <property type="evidence" value="ECO:0007669"/>
    <property type="project" value="InterPro"/>
</dbReference>
<organism evidence="5 6">
    <name type="scientific">Labilithrix luteola</name>
    <dbReference type="NCBI Taxonomy" id="1391654"/>
    <lineage>
        <taxon>Bacteria</taxon>
        <taxon>Pseudomonadati</taxon>
        <taxon>Myxococcota</taxon>
        <taxon>Polyangia</taxon>
        <taxon>Polyangiales</taxon>
        <taxon>Labilitrichaceae</taxon>
        <taxon>Labilithrix</taxon>
    </lineage>
</organism>
<dbReference type="Pfam" id="PF02080">
    <property type="entry name" value="TrkA_C"/>
    <property type="match status" value="1"/>
</dbReference>
<dbReference type="PANTHER" id="PTHR43833">
    <property type="entry name" value="POTASSIUM CHANNEL PROTEIN 2-RELATED-RELATED"/>
    <property type="match status" value="1"/>
</dbReference>
<dbReference type="Proteomes" id="UP000064967">
    <property type="component" value="Chromosome"/>
</dbReference>
<feature type="domain" description="RCK N-terminal" evidence="3">
    <location>
        <begin position="1"/>
        <end position="121"/>
    </location>
</feature>
<keyword evidence="1" id="KW-0813">Transport</keyword>
<feature type="domain" description="RCK C-terminal" evidence="4">
    <location>
        <begin position="136"/>
        <end position="221"/>
    </location>
</feature>